<dbReference type="GO" id="GO:0016787">
    <property type="term" value="F:hydrolase activity"/>
    <property type="evidence" value="ECO:0007669"/>
    <property type="project" value="UniProtKB-KW"/>
</dbReference>
<dbReference type="CDD" id="cd17934">
    <property type="entry name" value="DEXXQc_Upf1-like"/>
    <property type="match status" value="1"/>
</dbReference>
<evidence type="ECO:0000256" key="2">
    <source>
        <dbReference type="ARBA" id="ARBA00022741"/>
    </source>
</evidence>
<keyword evidence="5 10" id="KW-0067">ATP-binding</keyword>
<feature type="domain" description="DNA2/NAM7 helicase-like C-terminal" evidence="9">
    <location>
        <begin position="756"/>
        <end position="951"/>
    </location>
</feature>
<feature type="domain" description="DNA2/NAM7 helicase helicase" evidence="8">
    <location>
        <begin position="318"/>
        <end position="730"/>
    </location>
</feature>
<dbReference type="RefSeq" id="WP_211472478.1">
    <property type="nucleotide sequence ID" value="NZ_JAGSXH010000228.1"/>
</dbReference>
<evidence type="ECO:0000259" key="9">
    <source>
        <dbReference type="Pfam" id="PF13087"/>
    </source>
</evidence>
<keyword evidence="2" id="KW-0547">Nucleotide-binding</keyword>
<gene>
    <name evidence="10" type="ORF">KGA66_28120</name>
</gene>
<dbReference type="Gene3D" id="3.40.50.300">
    <property type="entry name" value="P-loop containing nucleotide triphosphate hydrolases"/>
    <property type="match status" value="3"/>
</dbReference>
<evidence type="ECO:0000256" key="6">
    <source>
        <dbReference type="SAM" id="Coils"/>
    </source>
</evidence>
<dbReference type="InterPro" id="IPR041679">
    <property type="entry name" value="DNA2/NAM7-like_C"/>
</dbReference>
<dbReference type="InterPro" id="IPR047187">
    <property type="entry name" value="SF1_C_Upf1"/>
</dbReference>
<evidence type="ECO:0000256" key="5">
    <source>
        <dbReference type="ARBA" id="ARBA00022840"/>
    </source>
</evidence>
<keyword evidence="3" id="KW-0378">Hydrolase</keyword>
<dbReference type="PANTHER" id="PTHR43788:SF8">
    <property type="entry name" value="DNA-BINDING PROTEIN SMUBP-2"/>
    <property type="match status" value="1"/>
</dbReference>
<keyword evidence="11" id="KW-1185">Reference proteome</keyword>
<keyword evidence="6" id="KW-0175">Coiled coil</keyword>
<dbReference type="CDD" id="cd18808">
    <property type="entry name" value="SF1_C_Upf1"/>
    <property type="match status" value="1"/>
</dbReference>
<dbReference type="InterPro" id="IPR027417">
    <property type="entry name" value="P-loop_NTPase"/>
</dbReference>
<dbReference type="GO" id="GO:0043139">
    <property type="term" value="F:5'-3' DNA helicase activity"/>
    <property type="evidence" value="ECO:0007669"/>
    <property type="project" value="TreeGrafter"/>
</dbReference>
<comment type="similarity">
    <text evidence="1">Belongs to the DNA2/NAM7 helicase family.</text>
</comment>
<dbReference type="Proteomes" id="UP000677913">
    <property type="component" value="Unassembled WGS sequence"/>
</dbReference>
<sequence length="995" mass="110693">MGEPVPRRIFELGSEVSLAWSMNFPMKLLQQQDRYPFLPGQEGIEYDLWNVGSRSGFPARVMPGKPGRSDYLRIYVDGRYALTLNETRNQRGYSIDSIHPLSLTDHDQIVRSSLVLRAGRWAVYPHSGDLPYEQRSWWGAITSAWNAAADQSEAVALALPEHHAQYLDRLEMLVEQGRRLELSGKNASRLCSYRRLDATAARRRSASSVYSFQLFGLVRLTVGARVHIDGEPDLRGEVEDLHDGLARVRFERPVDYARIPKVGSFVASPNTISYDKQAQALEILREGHSYNPHLLDVLVDHAFQPFQPAAAATPKERLDPSQLSAFHKALDVPDLALVLGPPGTGKTRTIRQIAYACAATRRKVLIAAYTNQAVDNVLKELGPELTIVRVGSGVTPDCERLTLEAQARALQQRILERTEPLLHRLASSNPDGGEATLRIRDLTAELERLTDLEAQTHHAADEAAARDALVTAGQRLRLDALGTAVVQHQAALTQQEQETARLGAVAARADRRAAVRLIGVLFRKRAAGARDRFEIMAGELARTRQTLATIERDRTTAQRDLAEAREHDAVLGELVRRHEQIDARRRKAAEHAADVAQPLRTLLSVLLGQSPNSAETKLLPDVAAEHSALAAFLTAAERATALAHRRFQLLTKWREKLERRTEQLYPELIRYADVVGATCIAAATADYVKDVGFDLAVIDEAGQISTPDLLVPLVRARRAVLVGDHLQLPPYHEPQMKEWAGRQRPYGAAMEDLVTKSAFELLFPAVPAQNREVLRYQRRMPEVLARFISAHFYNGFLETADVDRPWRDELFAAPIVLVDTSGLATSKRRERRPRPDEPWKPDSRVNEAEAEIIADLASHYHRRVGDWAVIVPFSAQVGMVTDMLAHRLGNETAVAARVASVDSFQGGEHDTVIFGFTRSNTRGDIGFLDDLRRSNVAFSRARHRLIVVGDTSTLANASDPAFRSFAQAFLEHVRAFGDLQPSPQTVLRLAGEAGR</sequence>
<feature type="compositionally biased region" description="Basic and acidic residues" evidence="7">
    <location>
        <begin position="833"/>
        <end position="843"/>
    </location>
</feature>
<feature type="region of interest" description="Disordered" evidence="7">
    <location>
        <begin position="824"/>
        <end position="843"/>
    </location>
</feature>
<name>A0A8J7WSR8_9ACTN</name>
<evidence type="ECO:0000256" key="3">
    <source>
        <dbReference type="ARBA" id="ARBA00022801"/>
    </source>
</evidence>
<dbReference type="Pfam" id="PF13086">
    <property type="entry name" value="AAA_11"/>
    <property type="match status" value="1"/>
</dbReference>
<evidence type="ECO:0000256" key="4">
    <source>
        <dbReference type="ARBA" id="ARBA00022806"/>
    </source>
</evidence>
<dbReference type="InterPro" id="IPR050534">
    <property type="entry name" value="Coronavir_polyprotein_1ab"/>
</dbReference>
<dbReference type="PANTHER" id="PTHR43788">
    <property type="entry name" value="DNA2/NAM7 HELICASE FAMILY MEMBER"/>
    <property type="match status" value="1"/>
</dbReference>
<keyword evidence="4" id="KW-0347">Helicase</keyword>
<reference evidence="10" key="1">
    <citation type="submission" date="2021-04" db="EMBL/GenBank/DDBJ databases">
        <title>Genome based classification of Actinospica acidithermotolerans sp. nov., an actinobacterium isolated from an Indonesian hot spring.</title>
        <authorList>
            <person name="Kusuma A.B."/>
            <person name="Putra K.E."/>
            <person name="Nafisah S."/>
            <person name="Loh J."/>
            <person name="Nouioui I."/>
            <person name="Goodfellow M."/>
        </authorList>
    </citation>
    <scope>NUCLEOTIDE SEQUENCE</scope>
    <source>
        <strain evidence="10">DSM 45618</strain>
    </source>
</reference>
<organism evidence="10 11">
    <name type="scientific">Actinocrinis puniceicyclus</name>
    <dbReference type="NCBI Taxonomy" id="977794"/>
    <lineage>
        <taxon>Bacteria</taxon>
        <taxon>Bacillati</taxon>
        <taxon>Actinomycetota</taxon>
        <taxon>Actinomycetes</taxon>
        <taxon>Catenulisporales</taxon>
        <taxon>Actinospicaceae</taxon>
        <taxon>Actinocrinis</taxon>
    </lineage>
</organism>
<dbReference type="EMBL" id="JAGSXH010000228">
    <property type="protein sequence ID" value="MBS2966933.1"/>
    <property type="molecule type" value="Genomic_DNA"/>
</dbReference>
<evidence type="ECO:0000256" key="1">
    <source>
        <dbReference type="ARBA" id="ARBA00007913"/>
    </source>
</evidence>
<evidence type="ECO:0000259" key="8">
    <source>
        <dbReference type="Pfam" id="PF13086"/>
    </source>
</evidence>
<evidence type="ECO:0000313" key="11">
    <source>
        <dbReference type="Proteomes" id="UP000677913"/>
    </source>
</evidence>
<dbReference type="GO" id="GO:0005524">
    <property type="term" value="F:ATP binding"/>
    <property type="evidence" value="ECO:0007669"/>
    <property type="project" value="UniProtKB-KW"/>
</dbReference>
<comment type="caution">
    <text evidence="10">The sequence shown here is derived from an EMBL/GenBank/DDBJ whole genome shotgun (WGS) entry which is preliminary data.</text>
</comment>
<dbReference type="SUPFAM" id="SSF52540">
    <property type="entry name" value="P-loop containing nucleoside triphosphate hydrolases"/>
    <property type="match status" value="1"/>
</dbReference>
<dbReference type="InterPro" id="IPR041677">
    <property type="entry name" value="DNA2/NAM7_AAA_11"/>
</dbReference>
<proteinExistence type="inferred from homology"/>
<feature type="coiled-coil region" evidence="6">
    <location>
        <begin position="540"/>
        <end position="567"/>
    </location>
</feature>
<evidence type="ECO:0000313" key="10">
    <source>
        <dbReference type="EMBL" id="MBS2966933.1"/>
    </source>
</evidence>
<dbReference type="AlphaFoldDB" id="A0A8J7WSR8"/>
<protein>
    <submittedName>
        <fullName evidence="10">ATP-binding protein</fullName>
    </submittedName>
</protein>
<accession>A0A8J7WSR8</accession>
<evidence type="ECO:0000256" key="7">
    <source>
        <dbReference type="SAM" id="MobiDB-lite"/>
    </source>
</evidence>
<dbReference type="Pfam" id="PF13087">
    <property type="entry name" value="AAA_12"/>
    <property type="match status" value="1"/>
</dbReference>